<evidence type="ECO:0000313" key="2">
    <source>
        <dbReference type="Proteomes" id="UP001595386"/>
    </source>
</evidence>
<comment type="caution">
    <text evidence="1">The sequence shown here is derived from an EMBL/GenBank/DDBJ whole genome shotgun (WGS) entry which is preliminary data.</text>
</comment>
<dbReference type="SUPFAM" id="SSF48613">
    <property type="entry name" value="Heme oxygenase-like"/>
    <property type="match status" value="1"/>
</dbReference>
<accession>A0ABV7B7Q6</accession>
<sequence length="197" mass="21826">MIKPRPPLLDSLRRHTRADHHGLDDHPMLVRLVRPGLDLDDYAETLRALHPAQQRLEELAAKTLHHLAMAYPFASRMGALESDLARLGLSSPAAPGWRPEPPATLAELVGLLYVLEGSRLGARIIAKRIRASLGDGIPLSFFDSADGERVWSVFCDFAVTHCPMEEAELAIRAARQAFGDFLQHLDMPRVLDVSTID</sequence>
<protein>
    <submittedName>
        <fullName evidence="1">Biliverdin-producing heme oxygenase</fullName>
    </submittedName>
</protein>
<keyword evidence="2" id="KW-1185">Reference proteome</keyword>
<gene>
    <name evidence="1" type="ORF">ACFODV_15885</name>
</gene>
<reference evidence="2" key="1">
    <citation type="journal article" date="2019" name="Int. J. Syst. Evol. Microbiol.">
        <title>The Global Catalogue of Microorganisms (GCM) 10K type strain sequencing project: providing services to taxonomists for standard genome sequencing and annotation.</title>
        <authorList>
            <consortium name="The Broad Institute Genomics Platform"/>
            <consortium name="The Broad Institute Genome Sequencing Center for Infectious Disease"/>
            <person name="Wu L."/>
            <person name="Ma J."/>
        </authorList>
    </citation>
    <scope>NUCLEOTIDE SEQUENCE [LARGE SCALE GENOMIC DNA]</scope>
    <source>
        <strain evidence="2">KCTC 52660</strain>
    </source>
</reference>
<dbReference type="InterPro" id="IPR016084">
    <property type="entry name" value="Haem_Oase-like_multi-hlx"/>
</dbReference>
<name>A0ABV7B7Q6_9GAMM</name>
<evidence type="ECO:0000313" key="1">
    <source>
        <dbReference type="EMBL" id="MFC2993501.1"/>
    </source>
</evidence>
<dbReference type="Proteomes" id="UP001595386">
    <property type="component" value="Unassembled WGS sequence"/>
</dbReference>
<dbReference type="Gene3D" id="1.20.910.10">
    <property type="entry name" value="Heme oxygenase-like"/>
    <property type="match status" value="1"/>
</dbReference>
<organism evidence="1 2">
    <name type="scientific">Halomonas tibetensis</name>
    <dbReference type="NCBI Taxonomy" id="2259590"/>
    <lineage>
        <taxon>Bacteria</taxon>
        <taxon>Pseudomonadati</taxon>
        <taxon>Pseudomonadota</taxon>
        <taxon>Gammaproteobacteria</taxon>
        <taxon>Oceanospirillales</taxon>
        <taxon>Halomonadaceae</taxon>
        <taxon>Halomonas</taxon>
    </lineage>
</organism>
<dbReference type="InterPro" id="IPR016053">
    <property type="entry name" value="Haem_Oase-like"/>
</dbReference>
<proteinExistence type="predicted"/>
<dbReference type="EMBL" id="JBHRSQ010000039">
    <property type="protein sequence ID" value="MFC2993501.1"/>
    <property type="molecule type" value="Genomic_DNA"/>
</dbReference>
<dbReference type="Pfam" id="PF01126">
    <property type="entry name" value="Heme_oxygenase"/>
    <property type="match status" value="1"/>
</dbReference>
<dbReference type="CDD" id="cd19166">
    <property type="entry name" value="HemeO-bac"/>
    <property type="match status" value="1"/>
</dbReference>
<dbReference type="RefSeq" id="WP_379761185.1">
    <property type="nucleotide sequence ID" value="NZ_JBHRSQ010000039.1"/>
</dbReference>